<comment type="function">
    <text evidence="1">Involved in the TonB-dependent energy-dependent transport of various receptor-bound substrates.</text>
</comment>
<evidence type="ECO:0000256" key="4">
    <source>
        <dbReference type="ARBA" id="ARBA00011471"/>
    </source>
</evidence>
<comment type="subunit">
    <text evidence="4">The accessory proteins ExbB and ExbD seem to form a complex with TonB.</text>
</comment>
<keyword evidence="15" id="KW-1185">Reference proteome</keyword>
<keyword evidence="8 12" id="KW-0812">Transmembrane</keyword>
<proteinExistence type="inferred from homology"/>
<dbReference type="EMBL" id="FOAJ01000004">
    <property type="protein sequence ID" value="SEL03245.1"/>
    <property type="molecule type" value="Genomic_DNA"/>
</dbReference>
<evidence type="ECO:0000256" key="12">
    <source>
        <dbReference type="RuleBase" id="RU003879"/>
    </source>
</evidence>
<comment type="subcellular location">
    <subcellularLocation>
        <location evidence="2">Cell inner membrane</location>
        <topology evidence="2">Single-pass type II membrane protein</topology>
    </subcellularLocation>
    <subcellularLocation>
        <location evidence="12">Cell membrane</location>
        <topology evidence="12">Single-pass type II membrane protein</topology>
    </subcellularLocation>
</comment>
<dbReference type="InterPro" id="IPR003400">
    <property type="entry name" value="ExbD"/>
</dbReference>
<accession>A0A1H7LXM8</accession>
<evidence type="ECO:0000256" key="8">
    <source>
        <dbReference type="ARBA" id="ARBA00022692"/>
    </source>
</evidence>
<evidence type="ECO:0000256" key="10">
    <source>
        <dbReference type="ARBA" id="ARBA00022989"/>
    </source>
</evidence>
<evidence type="ECO:0000256" key="13">
    <source>
        <dbReference type="SAM" id="Phobius"/>
    </source>
</evidence>
<evidence type="ECO:0000313" key="14">
    <source>
        <dbReference type="EMBL" id="SEL03245.1"/>
    </source>
</evidence>
<dbReference type="PANTHER" id="PTHR30558">
    <property type="entry name" value="EXBD MEMBRANE COMPONENT OF PMF-DRIVEN MACROMOLECULE IMPORT SYSTEM"/>
    <property type="match status" value="1"/>
</dbReference>
<reference evidence="15" key="1">
    <citation type="submission" date="2016-10" db="EMBL/GenBank/DDBJ databases">
        <authorList>
            <person name="Varghese N."/>
            <person name="Submissions S."/>
        </authorList>
    </citation>
    <scope>NUCLEOTIDE SEQUENCE [LARGE SCALE GENOMIC DNA]</scope>
    <source>
        <strain evidence="15">LMG 26416</strain>
    </source>
</reference>
<dbReference type="GO" id="GO:0022857">
    <property type="term" value="F:transmembrane transporter activity"/>
    <property type="evidence" value="ECO:0007669"/>
    <property type="project" value="InterPro"/>
</dbReference>
<evidence type="ECO:0000256" key="6">
    <source>
        <dbReference type="ARBA" id="ARBA00022475"/>
    </source>
</evidence>
<dbReference type="PANTHER" id="PTHR30558:SF12">
    <property type="entry name" value="BIOPOLYMER TRANSPORT PROTEIN EXBD"/>
    <property type="match status" value="1"/>
</dbReference>
<name>A0A1H7LXM8_9BURK</name>
<feature type="transmembrane region" description="Helical" evidence="13">
    <location>
        <begin position="20"/>
        <end position="39"/>
    </location>
</feature>
<evidence type="ECO:0000256" key="3">
    <source>
        <dbReference type="ARBA" id="ARBA00005811"/>
    </source>
</evidence>
<keyword evidence="7" id="KW-0997">Cell inner membrane</keyword>
<evidence type="ECO:0000256" key="2">
    <source>
        <dbReference type="ARBA" id="ARBA00004249"/>
    </source>
</evidence>
<dbReference type="RefSeq" id="WP_090547554.1">
    <property type="nucleotide sequence ID" value="NZ_FNSR01000002.1"/>
</dbReference>
<keyword evidence="10 13" id="KW-1133">Transmembrane helix</keyword>
<dbReference type="OrthoDB" id="9798629at2"/>
<dbReference type="GO" id="GO:0015031">
    <property type="term" value="P:protein transport"/>
    <property type="evidence" value="ECO:0007669"/>
    <property type="project" value="UniProtKB-KW"/>
</dbReference>
<dbReference type="Proteomes" id="UP000199120">
    <property type="component" value="Unassembled WGS sequence"/>
</dbReference>
<keyword evidence="6" id="KW-1003">Cell membrane</keyword>
<keyword evidence="5 12" id="KW-0813">Transport</keyword>
<evidence type="ECO:0000256" key="9">
    <source>
        <dbReference type="ARBA" id="ARBA00022927"/>
    </source>
</evidence>
<keyword evidence="11 13" id="KW-0472">Membrane</keyword>
<evidence type="ECO:0000256" key="11">
    <source>
        <dbReference type="ARBA" id="ARBA00023136"/>
    </source>
</evidence>
<evidence type="ECO:0000256" key="7">
    <source>
        <dbReference type="ARBA" id="ARBA00022519"/>
    </source>
</evidence>
<dbReference type="GO" id="GO:0005886">
    <property type="term" value="C:plasma membrane"/>
    <property type="evidence" value="ECO:0007669"/>
    <property type="project" value="UniProtKB-SubCell"/>
</dbReference>
<keyword evidence="9 12" id="KW-0653">Protein transport</keyword>
<evidence type="ECO:0000256" key="5">
    <source>
        <dbReference type="ARBA" id="ARBA00022448"/>
    </source>
</evidence>
<evidence type="ECO:0000256" key="1">
    <source>
        <dbReference type="ARBA" id="ARBA00003540"/>
    </source>
</evidence>
<organism evidence="14 15">
    <name type="scientific">Paraburkholderia caballeronis</name>
    <dbReference type="NCBI Taxonomy" id="416943"/>
    <lineage>
        <taxon>Bacteria</taxon>
        <taxon>Pseudomonadati</taxon>
        <taxon>Pseudomonadota</taxon>
        <taxon>Betaproteobacteria</taxon>
        <taxon>Burkholderiales</taxon>
        <taxon>Burkholderiaceae</taxon>
        <taxon>Paraburkholderia</taxon>
    </lineage>
</organism>
<dbReference type="Gene3D" id="3.30.420.270">
    <property type="match status" value="1"/>
</dbReference>
<gene>
    <name evidence="14" type="ORF">SAMN05192542_104523</name>
</gene>
<protein>
    <submittedName>
        <fullName evidence="14">Outer membrane transport energization protein ExbD</fullName>
    </submittedName>
</protein>
<dbReference type="Pfam" id="PF02472">
    <property type="entry name" value="ExbD"/>
    <property type="match status" value="1"/>
</dbReference>
<comment type="similarity">
    <text evidence="3 12">Belongs to the ExbD/TolR family.</text>
</comment>
<evidence type="ECO:0000313" key="15">
    <source>
        <dbReference type="Proteomes" id="UP000199120"/>
    </source>
</evidence>
<dbReference type="STRING" id="416943.SAMN05445871_3653"/>
<sequence length="136" mass="14054">MAFQSSSDNDDVLGEINITPLVDVMLVLLVAFIVTAPLLTNAMHVNLPKTVATGAADQKKTVTVSVDAGGHLYIDKRPTDIGQIGVEMAALKAANADASVNLQADEGVPYGTVAKVMAAVGHAGITRLSVLTEGQQ</sequence>
<dbReference type="AlphaFoldDB" id="A0A1H7LXM8"/>